<dbReference type="EMBL" id="CP042274">
    <property type="protein sequence ID" value="QHW11974.1"/>
    <property type="molecule type" value="Genomic_DNA"/>
</dbReference>
<dbReference type="AlphaFoldDB" id="A0AAP9LGX2"/>
<gene>
    <name evidence="1" type="ORF">CG010_000455</name>
</gene>
<dbReference type="Proteomes" id="UP000222296">
    <property type="component" value="Chromosome Circular"/>
</dbReference>
<dbReference type="GeneID" id="92924955"/>
<organism evidence="1 2">
    <name type="scientific">Agrobacterium tumefaciens</name>
    <dbReference type="NCBI Taxonomy" id="358"/>
    <lineage>
        <taxon>Bacteria</taxon>
        <taxon>Pseudomonadati</taxon>
        <taxon>Pseudomonadota</taxon>
        <taxon>Alphaproteobacteria</taxon>
        <taxon>Hyphomicrobiales</taxon>
        <taxon>Rhizobiaceae</taxon>
        <taxon>Rhizobium/Agrobacterium group</taxon>
        <taxon>Agrobacterium</taxon>
        <taxon>Agrobacterium tumefaciens complex</taxon>
    </lineage>
</organism>
<dbReference type="RefSeq" id="WP_031234143.1">
    <property type="nucleotide sequence ID" value="NZ_CP042274.1"/>
</dbReference>
<reference evidence="1 2" key="1">
    <citation type="journal article" date="2017" name="Genome Announc.">
        <title>Draft Genome Sequence of Agrobacterium tumefaciens Biovar 1 Strain 186, Isolated from Walnut.</title>
        <authorList>
            <person name="Poret-Peterson A.T."/>
            <person name="Bhatnagar S."/>
            <person name="McClean A.E."/>
            <person name="Kluepfel D.A."/>
        </authorList>
    </citation>
    <scope>NUCLEOTIDE SEQUENCE [LARGE SCALE GENOMIC DNA]</scope>
    <source>
        <strain evidence="1 2">186</strain>
    </source>
</reference>
<protein>
    <submittedName>
        <fullName evidence="1">Uncharacterized protein</fullName>
    </submittedName>
</protein>
<evidence type="ECO:0000313" key="2">
    <source>
        <dbReference type="Proteomes" id="UP000222296"/>
    </source>
</evidence>
<sequence length="60" mass="5974">MSLAIALAAIMRPVCTIDPMTATVITGITTAVTGVNDENGEIDATEIISEAIGAIGDSPG</sequence>
<proteinExistence type="predicted"/>
<evidence type="ECO:0000313" key="1">
    <source>
        <dbReference type="EMBL" id="QHW11974.1"/>
    </source>
</evidence>
<name>A0AAP9LGX2_AGRTU</name>
<accession>A0AAP9LGX2</accession>